<protein>
    <submittedName>
        <fullName evidence="1">Uncharacterized protein</fullName>
    </submittedName>
</protein>
<evidence type="ECO:0000313" key="2">
    <source>
        <dbReference type="Proteomes" id="UP000183954"/>
    </source>
</evidence>
<dbReference type="OrthoDB" id="174137at2"/>
<dbReference type="Proteomes" id="UP000183954">
    <property type="component" value="Unassembled WGS sequence"/>
</dbReference>
<sequence>MRDVAQFYHTDLDDIYRKQRESQEGVQAVAGMASIEDFADIDTKTMQKQESHGKVVEKARKDETTADALEVKSLNY</sequence>
<evidence type="ECO:0000313" key="1">
    <source>
        <dbReference type="EMBL" id="SHH96114.1"/>
    </source>
</evidence>
<accession>A0A1M5X9B0</accession>
<dbReference type="AlphaFoldDB" id="A0A1M5X9B0"/>
<keyword evidence="2" id="KW-1185">Reference proteome</keyword>
<gene>
    <name evidence="1" type="ORF">SAMN02746098_01860</name>
</gene>
<organism evidence="1 2">
    <name type="scientific">Desulfosporosinus lacus DSM 15449</name>
    <dbReference type="NCBI Taxonomy" id="1121420"/>
    <lineage>
        <taxon>Bacteria</taxon>
        <taxon>Bacillati</taxon>
        <taxon>Bacillota</taxon>
        <taxon>Clostridia</taxon>
        <taxon>Eubacteriales</taxon>
        <taxon>Desulfitobacteriaceae</taxon>
        <taxon>Desulfosporosinus</taxon>
    </lineage>
</organism>
<dbReference type="RefSeq" id="WP_073029464.1">
    <property type="nucleotide sequence ID" value="NZ_FQXJ01000006.1"/>
</dbReference>
<reference evidence="2" key="1">
    <citation type="submission" date="2016-11" db="EMBL/GenBank/DDBJ databases">
        <authorList>
            <person name="Varghese N."/>
            <person name="Submissions S."/>
        </authorList>
    </citation>
    <scope>NUCLEOTIDE SEQUENCE [LARGE SCALE GENOMIC DNA]</scope>
    <source>
        <strain evidence="2">DSM 15449</strain>
    </source>
</reference>
<dbReference type="STRING" id="1121420.SAMN02746098_01860"/>
<dbReference type="EMBL" id="FQXJ01000006">
    <property type="protein sequence ID" value="SHH96114.1"/>
    <property type="molecule type" value="Genomic_DNA"/>
</dbReference>
<proteinExistence type="predicted"/>
<name>A0A1M5X9B0_9FIRM</name>